<keyword evidence="5" id="KW-0067">ATP-binding</keyword>
<keyword evidence="10" id="KW-1185">Reference proteome</keyword>
<sequence>SDVYALGLIGYECLTGHPAFEGDNAVTIALKQVRQDPEPLPENLPAEVRELIGRALAKDPATRFPDGAAFVAAIDDVQAGRSPAGAPTTTVPPGVVPPPRPAGPETALTEEVTRPPAGRRRGRVAMVLLPLLGLLAGAGIAVALLQALAGDPAGSPSVAAEQRDSGSIVLDADEYIGRPVDEVVARLTRLGLDVQPRGEARDDVVPDQVTDVRPHGEPLSPGDTVVVTYSTGPASGDGRTNRPAVTGAAGGGDTTVAEEETPPTVVEEVPQSTSGPTPPTRTATSPTTMSGTTTSSQASASQTSSETTGSQGSASATTSAESPATSSPAE</sequence>
<protein>
    <recommendedName>
        <fullName evidence="1">non-specific serine/threonine protein kinase</fullName>
        <ecNumber evidence="1">2.7.11.1</ecNumber>
    </recommendedName>
</protein>
<dbReference type="RefSeq" id="WP_376876510.1">
    <property type="nucleotide sequence ID" value="NZ_JBHUHP010000011.1"/>
</dbReference>
<keyword evidence="7" id="KW-1133">Transmembrane helix</keyword>
<dbReference type="InterPro" id="IPR005543">
    <property type="entry name" value="PASTA_dom"/>
</dbReference>
<evidence type="ECO:0000256" key="1">
    <source>
        <dbReference type="ARBA" id="ARBA00012513"/>
    </source>
</evidence>
<dbReference type="EC" id="2.7.11.1" evidence="1"/>
<dbReference type="PANTHER" id="PTHR43671">
    <property type="entry name" value="SERINE/THREONINE-PROTEIN KINASE NEK"/>
    <property type="match status" value="1"/>
</dbReference>
<organism evidence="9 10">
    <name type="scientific">Blastococcus deserti</name>
    <dbReference type="NCBI Taxonomy" id="2259033"/>
    <lineage>
        <taxon>Bacteria</taxon>
        <taxon>Bacillati</taxon>
        <taxon>Actinomycetota</taxon>
        <taxon>Actinomycetes</taxon>
        <taxon>Geodermatophilales</taxon>
        <taxon>Geodermatophilaceae</taxon>
        <taxon>Blastococcus</taxon>
    </lineage>
</organism>
<dbReference type="InterPro" id="IPR050660">
    <property type="entry name" value="NEK_Ser/Thr_kinase"/>
</dbReference>
<evidence type="ECO:0000313" key="9">
    <source>
        <dbReference type="EMBL" id="MFD2092496.1"/>
    </source>
</evidence>
<evidence type="ECO:0000256" key="7">
    <source>
        <dbReference type="SAM" id="Phobius"/>
    </source>
</evidence>
<feature type="compositionally biased region" description="Low complexity" evidence="6">
    <location>
        <begin position="83"/>
        <end position="93"/>
    </location>
</feature>
<dbReference type="SUPFAM" id="SSF56112">
    <property type="entry name" value="Protein kinase-like (PK-like)"/>
    <property type="match status" value="1"/>
</dbReference>
<feature type="region of interest" description="Disordered" evidence="6">
    <location>
        <begin position="81"/>
        <end position="117"/>
    </location>
</feature>
<reference evidence="10" key="1">
    <citation type="journal article" date="2019" name="Int. J. Syst. Evol. Microbiol.">
        <title>The Global Catalogue of Microorganisms (GCM) 10K type strain sequencing project: providing services to taxonomists for standard genome sequencing and annotation.</title>
        <authorList>
            <consortium name="The Broad Institute Genomics Platform"/>
            <consortium name="The Broad Institute Genome Sequencing Center for Infectious Disease"/>
            <person name="Wu L."/>
            <person name="Ma J."/>
        </authorList>
    </citation>
    <scope>NUCLEOTIDE SEQUENCE [LARGE SCALE GENOMIC DNA]</scope>
    <source>
        <strain evidence="10">JCM 3338</strain>
    </source>
</reference>
<accession>A0ABW4XAN0</accession>
<evidence type="ECO:0000256" key="3">
    <source>
        <dbReference type="ARBA" id="ARBA00022741"/>
    </source>
</evidence>
<feature type="transmembrane region" description="Helical" evidence="7">
    <location>
        <begin position="124"/>
        <end position="149"/>
    </location>
</feature>
<evidence type="ECO:0000256" key="2">
    <source>
        <dbReference type="ARBA" id="ARBA00022679"/>
    </source>
</evidence>
<dbReference type="Gene3D" id="1.10.510.10">
    <property type="entry name" value="Transferase(Phosphotransferase) domain 1"/>
    <property type="match status" value="1"/>
</dbReference>
<dbReference type="EMBL" id="JBHUHP010000011">
    <property type="protein sequence ID" value="MFD2092496.1"/>
    <property type="molecule type" value="Genomic_DNA"/>
</dbReference>
<evidence type="ECO:0000313" key="10">
    <source>
        <dbReference type="Proteomes" id="UP001597402"/>
    </source>
</evidence>
<gene>
    <name evidence="9" type="ORF">ACFSHS_13035</name>
</gene>
<comment type="caution">
    <text evidence="9">The sequence shown here is derived from an EMBL/GenBank/DDBJ whole genome shotgun (WGS) entry which is preliminary data.</text>
</comment>
<name>A0ABW4XAN0_9ACTN</name>
<feature type="compositionally biased region" description="Basic and acidic residues" evidence="6">
    <location>
        <begin position="198"/>
        <end position="216"/>
    </location>
</feature>
<proteinExistence type="predicted"/>
<feature type="region of interest" description="Disordered" evidence="6">
    <location>
        <begin position="198"/>
        <end position="330"/>
    </location>
</feature>
<evidence type="ECO:0000256" key="5">
    <source>
        <dbReference type="ARBA" id="ARBA00022840"/>
    </source>
</evidence>
<evidence type="ECO:0000259" key="8">
    <source>
        <dbReference type="PROSITE" id="PS50011"/>
    </source>
</evidence>
<dbReference type="Proteomes" id="UP001597402">
    <property type="component" value="Unassembled WGS sequence"/>
</dbReference>
<evidence type="ECO:0000256" key="6">
    <source>
        <dbReference type="SAM" id="MobiDB-lite"/>
    </source>
</evidence>
<feature type="compositionally biased region" description="Low complexity" evidence="6">
    <location>
        <begin position="262"/>
        <end position="330"/>
    </location>
</feature>
<dbReference type="PROSITE" id="PS50011">
    <property type="entry name" value="PROTEIN_KINASE_DOM"/>
    <property type="match status" value="1"/>
</dbReference>
<keyword evidence="3" id="KW-0547">Nucleotide-binding</keyword>
<keyword evidence="7" id="KW-0812">Transmembrane</keyword>
<dbReference type="PANTHER" id="PTHR43671:SF13">
    <property type="entry name" value="SERINE_THREONINE-PROTEIN KINASE NEK2"/>
    <property type="match status" value="1"/>
</dbReference>
<keyword evidence="2" id="KW-0808">Transferase</keyword>
<dbReference type="Pfam" id="PF03793">
    <property type="entry name" value="PASTA"/>
    <property type="match status" value="1"/>
</dbReference>
<keyword evidence="7" id="KW-0472">Membrane</keyword>
<dbReference type="InterPro" id="IPR000719">
    <property type="entry name" value="Prot_kinase_dom"/>
</dbReference>
<dbReference type="InterPro" id="IPR011009">
    <property type="entry name" value="Kinase-like_dom_sf"/>
</dbReference>
<evidence type="ECO:0000256" key="4">
    <source>
        <dbReference type="ARBA" id="ARBA00022777"/>
    </source>
</evidence>
<dbReference type="Gene3D" id="3.30.10.20">
    <property type="match status" value="1"/>
</dbReference>
<keyword evidence="4" id="KW-0418">Kinase</keyword>
<feature type="domain" description="Protein kinase" evidence="8">
    <location>
        <begin position="1"/>
        <end position="74"/>
    </location>
</feature>
<feature type="non-terminal residue" evidence="9">
    <location>
        <position position="1"/>
    </location>
</feature>